<keyword evidence="1" id="KW-0472">Membrane</keyword>
<proteinExistence type="predicted"/>
<keyword evidence="1" id="KW-1133">Transmembrane helix</keyword>
<dbReference type="Proteomes" id="UP000475545">
    <property type="component" value="Unassembled WGS sequence"/>
</dbReference>
<accession>A0A6L7GW98</accession>
<feature type="transmembrane region" description="Helical" evidence="1">
    <location>
        <begin position="21"/>
        <end position="38"/>
    </location>
</feature>
<gene>
    <name evidence="2" type="ORF">GIY30_23820</name>
</gene>
<name>A0A6L7GW98_9ACTN</name>
<evidence type="ECO:0000313" key="3">
    <source>
        <dbReference type="Proteomes" id="UP000475545"/>
    </source>
</evidence>
<feature type="transmembrane region" description="Helical" evidence="1">
    <location>
        <begin position="68"/>
        <end position="94"/>
    </location>
</feature>
<dbReference type="RefSeq" id="WP_160904552.1">
    <property type="nucleotide sequence ID" value="NZ_CP102850.1"/>
</dbReference>
<dbReference type="EMBL" id="WMBR01000011">
    <property type="protein sequence ID" value="MXP24354.1"/>
    <property type="molecule type" value="Genomic_DNA"/>
</dbReference>
<protein>
    <submittedName>
        <fullName evidence="2">Uncharacterized protein</fullName>
    </submittedName>
</protein>
<sequence>MTRKSPPVFTPHHDPDRILKRIVVGFAVGVTCWFGTIIVSPLLAVVTASLIVGGLVGLLAARAGAGAALAIFIGASAAAGALRLLLFLLAWLMLA</sequence>
<feature type="transmembrane region" description="Helical" evidence="1">
    <location>
        <begin position="44"/>
        <end position="61"/>
    </location>
</feature>
<evidence type="ECO:0000256" key="1">
    <source>
        <dbReference type="SAM" id="Phobius"/>
    </source>
</evidence>
<evidence type="ECO:0000313" key="2">
    <source>
        <dbReference type="EMBL" id="MXP24354.1"/>
    </source>
</evidence>
<dbReference type="AlphaFoldDB" id="A0A6L7GW98"/>
<comment type="caution">
    <text evidence="2">The sequence shown here is derived from an EMBL/GenBank/DDBJ whole genome shotgun (WGS) entry which is preliminary data.</text>
</comment>
<organism evidence="2 3">
    <name type="scientific">Gordonia mangrovi</name>
    <dbReference type="NCBI Taxonomy" id="2665643"/>
    <lineage>
        <taxon>Bacteria</taxon>
        <taxon>Bacillati</taxon>
        <taxon>Actinomycetota</taxon>
        <taxon>Actinomycetes</taxon>
        <taxon>Mycobacteriales</taxon>
        <taxon>Gordoniaceae</taxon>
        <taxon>Gordonia</taxon>
    </lineage>
</organism>
<keyword evidence="1" id="KW-0812">Transmembrane</keyword>
<reference evidence="2 3" key="1">
    <citation type="submission" date="2019-11" db="EMBL/GenBank/DDBJ databases">
        <title>Gordonia sp. nov., a novel actinobacterium isolated from mangrove soil in Hainan.</title>
        <authorList>
            <person name="Huang X."/>
            <person name="Xie Y."/>
            <person name="Chu X."/>
            <person name="Xiao K."/>
        </authorList>
    </citation>
    <scope>NUCLEOTIDE SEQUENCE [LARGE SCALE GENOMIC DNA]</scope>
    <source>
        <strain evidence="2 3">HNM0687</strain>
    </source>
</reference>
<keyword evidence="3" id="KW-1185">Reference proteome</keyword>